<dbReference type="CDD" id="cd01960">
    <property type="entry name" value="nsLTP1"/>
    <property type="match status" value="1"/>
</dbReference>
<keyword evidence="2" id="KW-0813">Transport</keyword>
<reference evidence="5" key="1">
    <citation type="submission" date="2020-01" db="EMBL/GenBank/DDBJ databases">
        <authorList>
            <person name="Mishra B."/>
        </authorList>
    </citation>
    <scope>NUCLEOTIDE SEQUENCE [LARGE SCALE GENOMIC DNA]</scope>
</reference>
<dbReference type="InterPro" id="IPR036312">
    <property type="entry name" value="Bifun_inhib/LTP/seed_sf"/>
</dbReference>
<dbReference type="SMART" id="SM00499">
    <property type="entry name" value="AAI"/>
    <property type="match status" value="1"/>
</dbReference>
<keyword evidence="2" id="KW-0446">Lipid-binding</keyword>
<evidence type="ECO:0000256" key="2">
    <source>
        <dbReference type="RuleBase" id="RU000628"/>
    </source>
</evidence>
<dbReference type="Proteomes" id="UP000467841">
    <property type="component" value="Unassembled WGS sequence"/>
</dbReference>
<dbReference type="AlphaFoldDB" id="A0A6D2K5Q4"/>
<keyword evidence="6" id="KW-1185">Reference proteome</keyword>
<comment type="function">
    <text evidence="2">Plant non-specific lipid-transfer proteins transfer phospholipids as well as galactolipids across membranes. May play a role in wax or cutin deposition in the cell walls of expanding epidermal cells and certain secretory tissues.</text>
</comment>
<dbReference type="PRINTS" id="PR00382">
    <property type="entry name" value="LIPIDTRNSFER"/>
</dbReference>
<dbReference type="GO" id="GO:0006869">
    <property type="term" value="P:lipid transport"/>
    <property type="evidence" value="ECO:0007669"/>
    <property type="project" value="InterPro"/>
</dbReference>
<feature type="domain" description="Bifunctional inhibitor/plant lipid transfer protein/seed storage helical" evidence="4">
    <location>
        <begin position="28"/>
        <end position="111"/>
    </location>
</feature>
<proteinExistence type="inferred from homology"/>
<evidence type="ECO:0000256" key="1">
    <source>
        <dbReference type="ARBA" id="ARBA00009748"/>
    </source>
</evidence>
<keyword evidence="3" id="KW-0732">Signal</keyword>
<dbReference type="PROSITE" id="PS00597">
    <property type="entry name" value="PLANT_LTP"/>
    <property type="match status" value="1"/>
</dbReference>
<dbReference type="GO" id="GO:0008289">
    <property type="term" value="F:lipid binding"/>
    <property type="evidence" value="ECO:0007669"/>
    <property type="project" value="UniProtKB-KW"/>
</dbReference>
<gene>
    <name evidence="5" type="ORF">MERR_LOCUS39359</name>
</gene>
<dbReference type="InterPro" id="IPR000528">
    <property type="entry name" value="Plant_nsLTP"/>
</dbReference>
<evidence type="ECO:0000259" key="4">
    <source>
        <dbReference type="SMART" id="SM00499"/>
    </source>
</evidence>
<comment type="similarity">
    <text evidence="1 2">Belongs to the plant LTP family.</text>
</comment>
<dbReference type="InterPro" id="IPR016140">
    <property type="entry name" value="Bifunc_inhib/LTP/seed_store"/>
</dbReference>
<dbReference type="Pfam" id="PF00234">
    <property type="entry name" value="Tryp_alpha_amyl"/>
    <property type="match status" value="1"/>
</dbReference>
<dbReference type="PANTHER" id="PTHR33076">
    <property type="entry name" value="NON-SPECIFIC LIPID-TRANSFER PROTEIN 2-RELATED"/>
    <property type="match status" value="1"/>
</dbReference>
<dbReference type="SUPFAM" id="SSF47699">
    <property type="entry name" value="Bifunctional inhibitor/lipid-transfer protein/seed storage 2S albumin"/>
    <property type="match status" value="1"/>
</dbReference>
<protein>
    <recommendedName>
        <fullName evidence="2">Non-specific lipid-transfer protein</fullName>
    </recommendedName>
</protein>
<organism evidence="5 6">
    <name type="scientific">Microthlaspi erraticum</name>
    <dbReference type="NCBI Taxonomy" id="1685480"/>
    <lineage>
        <taxon>Eukaryota</taxon>
        <taxon>Viridiplantae</taxon>
        <taxon>Streptophyta</taxon>
        <taxon>Embryophyta</taxon>
        <taxon>Tracheophyta</taxon>
        <taxon>Spermatophyta</taxon>
        <taxon>Magnoliopsida</taxon>
        <taxon>eudicotyledons</taxon>
        <taxon>Gunneridae</taxon>
        <taxon>Pentapetalae</taxon>
        <taxon>rosids</taxon>
        <taxon>malvids</taxon>
        <taxon>Brassicales</taxon>
        <taxon>Brassicaceae</taxon>
        <taxon>Coluteocarpeae</taxon>
        <taxon>Microthlaspi</taxon>
    </lineage>
</organism>
<feature type="signal peptide" evidence="3">
    <location>
        <begin position="1"/>
        <end position="23"/>
    </location>
</feature>
<accession>A0A6D2K5Q4</accession>
<sequence length="115" mass="11939">MAGAMKLACLVLACMIVAGPITANALTCGVVFSTLSPCRFYMSNGGPLPPACCAGIRKLRAMARTTTDRRQACTCITQAVKAFNSKGSRAAALPSKCGINLPYKFSSATNCKNVA</sequence>
<name>A0A6D2K5Q4_9BRAS</name>
<evidence type="ECO:0000256" key="3">
    <source>
        <dbReference type="SAM" id="SignalP"/>
    </source>
</evidence>
<dbReference type="OrthoDB" id="1890443at2759"/>
<comment type="caution">
    <text evidence="5">The sequence shown here is derived from an EMBL/GenBank/DDBJ whole genome shotgun (WGS) entry which is preliminary data.</text>
</comment>
<dbReference type="EMBL" id="CACVBM020001496">
    <property type="protein sequence ID" value="CAA7052124.1"/>
    <property type="molecule type" value="Genomic_DNA"/>
</dbReference>
<feature type="chain" id="PRO_5025349491" description="Non-specific lipid-transfer protein" evidence="3">
    <location>
        <begin position="24"/>
        <end position="115"/>
    </location>
</feature>
<evidence type="ECO:0000313" key="6">
    <source>
        <dbReference type="Proteomes" id="UP000467841"/>
    </source>
</evidence>
<dbReference type="Gene3D" id="1.10.110.10">
    <property type="entry name" value="Plant lipid-transfer and hydrophobic proteins"/>
    <property type="match status" value="1"/>
</dbReference>
<evidence type="ECO:0000313" key="5">
    <source>
        <dbReference type="EMBL" id="CAA7052124.1"/>
    </source>
</evidence>